<dbReference type="PANTHER" id="PTHR46825">
    <property type="entry name" value="D-ALANYL-D-ALANINE-CARBOXYPEPTIDASE/ENDOPEPTIDASE AMPH"/>
    <property type="match status" value="1"/>
</dbReference>
<dbReference type="eggNOG" id="COG1680">
    <property type="taxonomic scope" value="Bacteria"/>
</dbReference>
<evidence type="ECO:0000313" key="2">
    <source>
        <dbReference type="EMBL" id="EIW90585.1"/>
    </source>
</evidence>
<dbReference type="AlphaFoldDB" id="I9DWJ1"/>
<organism evidence="2 3">
    <name type="scientific">Alishewanella agri BL06</name>
    <dbReference type="NCBI Taxonomy" id="1195246"/>
    <lineage>
        <taxon>Bacteria</taxon>
        <taxon>Pseudomonadati</taxon>
        <taxon>Pseudomonadota</taxon>
        <taxon>Gammaproteobacteria</taxon>
        <taxon>Alteromonadales</taxon>
        <taxon>Alteromonadaceae</taxon>
        <taxon>Alishewanella</taxon>
    </lineage>
</organism>
<keyword evidence="3" id="KW-1185">Reference proteome</keyword>
<dbReference type="Pfam" id="PF00144">
    <property type="entry name" value="Beta-lactamase"/>
    <property type="match status" value="1"/>
</dbReference>
<dbReference type="SUPFAM" id="SSF56601">
    <property type="entry name" value="beta-lactamase/transpeptidase-like"/>
    <property type="match status" value="1"/>
</dbReference>
<feature type="domain" description="Beta-lactamase-related" evidence="1">
    <location>
        <begin position="59"/>
        <end position="371"/>
    </location>
</feature>
<dbReference type="InterPro" id="IPR050491">
    <property type="entry name" value="AmpC-like"/>
</dbReference>
<dbReference type="Proteomes" id="UP000035062">
    <property type="component" value="Unassembled WGS sequence"/>
</dbReference>
<dbReference type="PANTHER" id="PTHR46825:SF9">
    <property type="entry name" value="BETA-LACTAMASE-RELATED DOMAIN-CONTAINING PROTEIN"/>
    <property type="match status" value="1"/>
</dbReference>
<comment type="caution">
    <text evidence="2">The sequence shown here is derived from an EMBL/GenBank/DDBJ whole genome shotgun (WGS) entry which is preliminary data.</text>
</comment>
<dbReference type="Gene3D" id="3.40.710.10">
    <property type="entry name" value="DD-peptidase/beta-lactamase superfamily"/>
    <property type="match status" value="1"/>
</dbReference>
<evidence type="ECO:0000313" key="3">
    <source>
        <dbReference type="Proteomes" id="UP000035062"/>
    </source>
</evidence>
<dbReference type="STRING" id="1195246.AGRI_01910"/>
<dbReference type="InterPro" id="IPR012338">
    <property type="entry name" value="Beta-lactam/transpept-like"/>
</dbReference>
<gene>
    <name evidence="2" type="ORF">AGRI_01910</name>
</gene>
<name>I9DWJ1_9ALTE</name>
<proteinExistence type="predicted"/>
<sequence>MACRGSQLAVDHTPQGQTILQPTRTKPKLRSIIAGALTLVATLAVSASEPLPPWQQKLEQSAFSGTVLIAKSDTLIFQQSFGLADREKQRAFDNTTVFDIGSLTKQFTATAVMQLVEQGKLSLTATIDNYLADVPADKQQITIHHLLSNSSGLPTNPPSISFYDVIDSESYTRQVLQLPLVAAPGERYHYSNLGYYLLAQLIEMASGQNWEAYIQQHILLPAGLTATGYRLADIPQHRLAINYGADPNWLQRAFGLQAKSRSVGDSLQHLRQQPGKRWFEGSGGFVSTAQDMQRWYQIIQTGQILTAASWQLMFTPHIAENTEKGSYYGYGWAIDKQHGFNRINHTGSNGYSYATFDYYPDVGLFIFTASNDIDNYPYPLLTEIKQSVLEVITSG</sequence>
<accession>I9DWJ1</accession>
<dbReference type="PATRIC" id="fig|1195246.3.peg.375"/>
<protein>
    <submittedName>
        <fullName evidence="2">Beta-lactamase</fullName>
    </submittedName>
</protein>
<reference evidence="2 3" key="1">
    <citation type="journal article" date="2012" name="J. Bacteriol.">
        <title>Genome Sequence of Pectin-Degrading Alishewanella agri, Isolated from Landfill Soil.</title>
        <authorList>
            <person name="Kim J."/>
            <person name="Jung J."/>
            <person name="Sung J.S."/>
            <person name="Chun J."/>
            <person name="Park W."/>
        </authorList>
    </citation>
    <scope>NUCLEOTIDE SEQUENCE [LARGE SCALE GENOMIC DNA]</scope>
    <source>
        <strain evidence="2 3">BL06</strain>
    </source>
</reference>
<dbReference type="InterPro" id="IPR001466">
    <property type="entry name" value="Beta-lactam-related"/>
</dbReference>
<evidence type="ECO:0000259" key="1">
    <source>
        <dbReference type="Pfam" id="PF00144"/>
    </source>
</evidence>
<dbReference type="EMBL" id="AKKU01000001">
    <property type="protein sequence ID" value="EIW90585.1"/>
    <property type="molecule type" value="Genomic_DNA"/>
</dbReference>